<feature type="transmembrane region" description="Helical" evidence="1">
    <location>
        <begin position="371"/>
        <end position="390"/>
    </location>
</feature>
<accession>A0A7W9SW43</accession>
<feature type="transmembrane region" description="Helical" evidence="1">
    <location>
        <begin position="205"/>
        <end position="229"/>
    </location>
</feature>
<gene>
    <name evidence="3" type="ORF">HNQ39_005290</name>
</gene>
<name>A0A7W9SW43_ARMRO</name>
<feature type="transmembrane region" description="Helical" evidence="1">
    <location>
        <begin position="344"/>
        <end position="365"/>
    </location>
</feature>
<sequence length="603" mass="66135">MLRRALGIVLCLWWVASVVHAQTHAVVESQQTIADRKTRGAFERLGERGLRLPDTLATDQDVYVLVRQGGAYTDVRVLGRTSVPAKKLAEALSQVAHTTKNEGLDQGQVTYADDDEFHAAQLHSTQGKLGATTAESTVSVGVLVRGLEQAGYKPHALLAVPRYAQLRLGGTERKPDITGEKFLWWDISQEPLEREARVTVALDPLAPALVAGFLLFVPVIGILGLLSALWVGQASHIPLERRRSLYMKFAVYPTVGGIALHVPFALWFIRTTQIQQLIDLWFGTNSLSGTLGPLLMIGPLSMMFILPFANKREKQLFGNDDIKAELPPEVVAEAERVKEVRMRIFRLSLIPMVLGLAIILSSQFIPMPRSVARYLPMIGLVILKGGSLLIQYLHRDQLKSVTTPPVEDGVLSERLLRLTSAGGVPVREVLVDQSATGRTTPTVTLLSGKLTVSQRLRDILTAEQLDFIVLREAVAQKSSPPARMLLLVLPISFLVVLPFQLRLFGLGSTVEPWRTVVSTVPFLALGALFFVLPQVQRKKLLEADRLTLAQTRNLRAAEGALTALAANSPMPYLEEAPIPLSGKPALEKRLAALRQAASALDLR</sequence>
<dbReference type="AlphaFoldDB" id="A0A7W9SW43"/>
<feature type="transmembrane region" description="Helical" evidence="1">
    <location>
        <begin position="249"/>
        <end position="269"/>
    </location>
</feature>
<keyword evidence="1" id="KW-1133">Transmembrane helix</keyword>
<reference evidence="3 4" key="1">
    <citation type="submission" date="2020-08" db="EMBL/GenBank/DDBJ databases">
        <title>Genomic Encyclopedia of Type Strains, Phase IV (KMG-IV): sequencing the most valuable type-strain genomes for metagenomic binning, comparative biology and taxonomic classification.</title>
        <authorList>
            <person name="Goeker M."/>
        </authorList>
    </citation>
    <scope>NUCLEOTIDE SEQUENCE [LARGE SCALE GENOMIC DNA]</scope>
    <source>
        <strain evidence="3 4">DSM 23562</strain>
    </source>
</reference>
<evidence type="ECO:0000256" key="1">
    <source>
        <dbReference type="SAM" id="Phobius"/>
    </source>
</evidence>
<feature type="signal peptide" evidence="2">
    <location>
        <begin position="1"/>
        <end position="21"/>
    </location>
</feature>
<proteinExistence type="predicted"/>
<evidence type="ECO:0000256" key="2">
    <source>
        <dbReference type="SAM" id="SignalP"/>
    </source>
</evidence>
<feature type="transmembrane region" description="Helical" evidence="1">
    <location>
        <begin position="484"/>
        <end position="501"/>
    </location>
</feature>
<feature type="transmembrane region" description="Helical" evidence="1">
    <location>
        <begin position="513"/>
        <end position="532"/>
    </location>
</feature>
<feature type="transmembrane region" description="Helical" evidence="1">
    <location>
        <begin position="289"/>
        <end position="309"/>
    </location>
</feature>
<keyword evidence="1" id="KW-0812">Transmembrane</keyword>
<evidence type="ECO:0000313" key="4">
    <source>
        <dbReference type="Proteomes" id="UP000520814"/>
    </source>
</evidence>
<evidence type="ECO:0000313" key="3">
    <source>
        <dbReference type="EMBL" id="MBB6053455.1"/>
    </source>
</evidence>
<comment type="caution">
    <text evidence="3">The sequence shown here is derived from an EMBL/GenBank/DDBJ whole genome shotgun (WGS) entry which is preliminary data.</text>
</comment>
<dbReference type="Proteomes" id="UP000520814">
    <property type="component" value="Unassembled WGS sequence"/>
</dbReference>
<keyword evidence="4" id="KW-1185">Reference proteome</keyword>
<feature type="chain" id="PRO_5030909476" evidence="2">
    <location>
        <begin position="22"/>
        <end position="603"/>
    </location>
</feature>
<keyword evidence="2" id="KW-0732">Signal</keyword>
<organism evidence="3 4">
    <name type="scientific">Armatimonas rosea</name>
    <dbReference type="NCBI Taxonomy" id="685828"/>
    <lineage>
        <taxon>Bacteria</taxon>
        <taxon>Bacillati</taxon>
        <taxon>Armatimonadota</taxon>
        <taxon>Armatimonadia</taxon>
        <taxon>Armatimonadales</taxon>
        <taxon>Armatimonadaceae</taxon>
        <taxon>Armatimonas</taxon>
    </lineage>
</organism>
<protein>
    <submittedName>
        <fullName evidence="3">Uncharacterized protein</fullName>
    </submittedName>
</protein>
<dbReference type="RefSeq" id="WP_184203548.1">
    <property type="nucleotide sequence ID" value="NZ_JACHGW010000007.1"/>
</dbReference>
<dbReference type="EMBL" id="JACHGW010000007">
    <property type="protein sequence ID" value="MBB6053455.1"/>
    <property type="molecule type" value="Genomic_DNA"/>
</dbReference>
<keyword evidence="1" id="KW-0472">Membrane</keyword>